<proteinExistence type="predicted"/>
<gene>
    <name evidence="2" type="ORF">A2573_00805</name>
</gene>
<evidence type="ECO:0000313" key="2">
    <source>
        <dbReference type="EMBL" id="OGM88031.1"/>
    </source>
</evidence>
<dbReference type="EMBL" id="MGIL01000017">
    <property type="protein sequence ID" value="OGM88031.1"/>
    <property type="molecule type" value="Genomic_DNA"/>
</dbReference>
<sequence>MKFLDLILVEGLGFIEANICESGFAYDAEGNTYQMQNGRWIKVCCSKKEVSLSQSRGDAPMSGRHSVPIGR</sequence>
<comment type="caution">
    <text evidence="2">The sequence shown here is derived from an EMBL/GenBank/DDBJ whole genome shotgun (WGS) entry which is preliminary data.</text>
</comment>
<dbReference type="AlphaFoldDB" id="A0A1F8DHE1"/>
<protein>
    <submittedName>
        <fullName evidence="2">Uncharacterized protein</fullName>
    </submittedName>
</protein>
<evidence type="ECO:0000256" key="1">
    <source>
        <dbReference type="SAM" id="MobiDB-lite"/>
    </source>
</evidence>
<organism evidence="2 3">
    <name type="scientific">Candidatus Woesebacteria bacterium RIFOXYD1_FULL_43_18</name>
    <dbReference type="NCBI Taxonomy" id="1802551"/>
    <lineage>
        <taxon>Bacteria</taxon>
        <taxon>Candidatus Woeseibacteriota</taxon>
    </lineage>
</organism>
<evidence type="ECO:0000313" key="3">
    <source>
        <dbReference type="Proteomes" id="UP000177596"/>
    </source>
</evidence>
<name>A0A1F8DHE1_9BACT</name>
<reference evidence="2 3" key="1">
    <citation type="journal article" date="2016" name="Nat. Commun.">
        <title>Thousands of microbial genomes shed light on interconnected biogeochemical processes in an aquifer system.</title>
        <authorList>
            <person name="Anantharaman K."/>
            <person name="Brown C.T."/>
            <person name="Hug L.A."/>
            <person name="Sharon I."/>
            <person name="Castelle C.J."/>
            <person name="Probst A.J."/>
            <person name="Thomas B.C."/>
            <person name="Singh A."/>
            <person name="Wilkins M.J."/>
            <person name="Karaoz U."/>
            <person name="Brodie E.L."/>
            <person name="Williams K.H."/>
            <person name="Hubbard S.S."/>
            <person name="Banfield J.F."/>
        </authorList>
    </citation>
    <scope>NUCLEOTIDE SEQUENCE [LARGE SCALE GENOMIC DNA]</scope>
</reference>
<accession>A0A1F8DHE1</accession>
<dbReference type="Proteomes" id="UP000177596">
    <property type="component" value="Unassembled WGS sequence"/>
</dbReference>
<feature type="region of interest" description="Disordered" evidence="1">
    <location>
        <begin position="51"/>
        <end position="71"/>
    </location>
</feature>